<dbReference type="InterPro" id="IPR013830">
    <property type="entry name" value="SGNH_hydro"/>
</dbReference>
<evidence type="ECO:0000313" key="2">
    <source>
        <dbReference type="EMBL" id="TFV49733.1"/>
    </source>
</evidence>
<protein>
    <submittedName>
        <fullName evidence="2">SGNH/GDSL hydrolase family protein</fullName>
    </submittedName>
</protein>
<feature type="domain" description="SGNH hydrolase-type esterase" evidence="1">
    <location>
        <begin position="31"/>
        <end position="199"/>
    </location>
</feature>
<accession>A0A4Y9M3Y0</accession>
<dbReference type="OrthoDB" id="8227335at2"/>
<dbReference type="PANTHER" id="PTHR30383:SF5">
    <property type="entry name" value="SGNH HYDROLASE-TYPE ESTERASE DOMAIN-CONTAINING PROTEIN"/>
    <property type="match status" value="1"/>
</dbReference>
<dbReference type="EMBL" id="SPQT01000002">
    <property type="protein sequence ID" value="TFV49733.1"/>
    <property type="molecule type" value="Genomic_DNA"/>
</dbReference>
<dbReference type="Gene3D" id="3.40.50.1110">
    <property type="entry name" value="SGNH hydrolase"/>
    <property type="match status" value="1"/>
</dbReference>
<dbReference type="Pfam" id="PF13472">
    <property type="entry name" value="Lipase_GDSL_2"/>
    <property type="match status" value="1"/>
</dbReference>
<gene>
    <name evidence="2" type="ORF">E4K65_06055</name>
</gene>
<dbReference type="InterPro" id="IPR036514">
    <property type="entry name" value="SGNH_hydro_sf"/>
</dbReference>
<dbReference type="GO" id="GO:0004622">
    <property type="term" value="F:phosphatidylcholine lysophospholipase activity"/>
    <property type="evidence" value="ECO:0007669"/>
    <property type="project" value="TreeGrafter"/>
</dbReference>
<dbReference type="InterPro" id="IPR051532">
    <property type="entry name" value="Ester_Hydrolysis_Enzymes"/>
</dbReference>
<evidence type="ECO:0000259" key="1">
    <source>
        <dbReference type="Pfam" id="PF13472"/>
    </source>
</evidence>
<proteinExistence type="predicted"/>
<sequence>MFCRIGIMSPEFTLRREPSTMTVVEQKTVACLGSSSTAGKGQAFDWIAELRARPRNAQVKFENFGVGGDLAYNALKRLPAVLACRPSKVVVWVGGNDVLALVSRRARRFFSISKHLPCAPSPGWFRENLTELARRLKSDAAADIGLCSLCPIGENLDSEDPFQKELNRRVKEYSDIVAAVADEENCRYIELYEAIAEELRASPGQAFTSFGFLPFYLDAFRVLVLRRSIDEVARMNGWRFHTDGVHLNSRAGRIVADRIQEFIDAC</sequence>
<evidence type="ECO:0000313" key="3">
    <source>
        <dbReference type="Proteomes" id="UP000297966"/>
    </source>
</evidence>
<keyword evidence="2" id="KW-0378">Hydrolase</keyword>
<dbReference type="SUPFAM" id="SSF52266">
    <property type="entry name" value="SGNH hydrolase"/>
    <property type="match status" value="1"/>
</dbReference>
<reference evidence="2 3" key="1">
    <citation type="submission" date="2019-03" db="EMBL/GenBank/DDBJ databases">
        <title>Bradyrhizobium diversity isolated from nodules of Chamaecrista fasciculata.</title>
        <authorList>
            <person name="Klepa M.S."/>
            <person name="Urquiaga M.O."/>
            <person name="Hungria M."/>
            <person name="Delamuta J.R."/>
        </authorList>
    </citation>
    <scope>NUCLEOTIDE SEQUENCE [LARGE SCALE GENOMIC DNA]</scope>
    <source>
        <strain evidence="2 3">CNPSo 3448</strain>
    </source>
</reference>
<organism evidence="2 3">
    <name type="scientific">Bradyrhizobium niftali</name>
    <dbReference type="NCBI Taxonomy" id="2560055"/>
    <lineage>
        <taxon>Bacteria</taxon>
        <taxon>Pseudomonadati</taxon>
        <taxon>Pseudomonadota</taxon>
        <taxon>Alphaproteobacteria</taxon>
        <taxon>Hyphomicrobiales</taxon>
        <taxon>Nitrobacteraceae</taxon>
        <taxon>Bradyrhizobium</taxon>
    </lineage>
</organism>
<keyword evidence="3" id="KW-1185">Reference proteome</keyword>
<dbReference type="PANTHER" id="PTHR30383">
    <property type="entry name" value="THIOESTERASE 1/PROTEASE 1/LYSOPHOSPHOLIPASE L1"/>
    <property type="match status" value="1"/>
</dbReference>
<dbReference type="Proteomes" id="UP000297966">
    <property type="component" value="Unassembled WGS sequence"/>
</dbReference>
<name>A0A4Y9M3Y0_9BRAD</name>
<dbReference type="AlphaFoldDB" id="A0A4Y9M3Y0"/>
<comment type="caution">
    <text evidence="2">The sequence shown here is derived from an EMBL/GenBank/DDBJ whole genome shotgun (WGS) entry which is preliminary data.</text>
</comment>